<reference evidence="1" key="1">
    <citation type="submission" date="2023-04" db="EMBL/GenBank/DDBJ databases">
        <title>A chromosome-level genome assembly of the parasitoid wasp Eretmocerus hayati.</title>
        <authorList>
            <person name="Zhong Y."/>
            <person name="Liu S."/>
            <person name="Liu Y."/>
        </authorList>
    </citation>
    <scope>NUCLEOTIDE SEQUENCE</scope>
    <source>
        <strain evidence="1">ZJU_SS_LIU_2023</strain>
    </source>
</reference>
<gene>
    <name evidence="1" type="ORF">QAD02_003961</name>
</gene>
<evidence type="ECO:0000313" key="2">
    <source>
        <dbReference type="Proteomes" id="UP001239111"/>
    </source>
</evidence>
<evidence type="ECO:0000313" key="1">
    <source>
        <dbReference type="EMBL" id="KAJ8672701.1"/>
    </source>
</evidence>
<accession>A0ACC2NQ05</accession>
<name>A0ACC2NQ05_9HYME</name>
<dbReference type="EMBL" id="CM056743">
    <property type="protein sequence ID" value="KAJ8672701.1"/>
    <property type="molecule type" value="Genomic_DNA"/>
</dbReference>
<sequence length="136" mass="15078">MRQESAPKEVENDDETCVQGVPITTSDFEKYASYAKKYFLQNGDAAGLALASALEMHVQNIDMFGYALRHPKLPAKNGIVNEAGLTPLTLACQLGRAEVFREMLELSAREFWRYSNITCSAYPLSALDTLLPDGRT</sequence>
<proteinExistence type="predicted"/>
<protein>
    <submittedName>
        <fullName evidence="1">Uncharacterized protein</fullName>
    </submittedName>
</protein>
<feature type="non-terminal residue" evidence="1">
    <location>
        <position position="136"/>
    </location>
</feature>
<keyword evidence="2" id="KW-1185">Reference proteome</keyword>
<organism evidence="1 2">
    <name type="scientific">Eretmocerus hayati</name>
    <dbReference type="NCBI Taxonomy" id="131215"/>
    <lineage>
        <taxon>Eukaryota</taxon>
        <taxon>Metazoa</taxon>
        <taxon>Ecdysozoa</taxon>
        <taxon>Arthropoda</taxon>
        <taxon>Hexapoda</taxon>
        <taxon>Insecta</taxon>
        <taxon>Pterygota</taxon>
        <taxon>Neoptera</taxon>
        <taxon>Endopterygota</taxon>
        <taxon>Hymenoptera</taxon>
        <taxon>Apocrita</taxon>
        <taxon>Proctotrupomorpha</taxon>
        <taxon>Chalcidoidea</taxon>
        <taxon>Aphelinidae</taxon>
        <taxon>Aphelininae</taxon>
        <taxon>Eretmocerus</taxon>
    </lineage>
</organism>
<dbReference type="Proteomes" id="UP001239111">
    <property type="component" value="Chromosome 3"/>
</dbReference>
<comment type="caution">
    <text evidence="1">The sequence shown here is derived from an EMBL/GenBank/DDBJ whole genome shotgun (WGS) entry which is preliminary data.</text>
</comment>